<evidence type="ECO:0000259" key="6">
    <source>
        <dbReference type="Pfam" id="PF12430"/>
    </source>
</evidence>
<dbReference type="OrthoDB" id="264392at2759"/>
<feature type="transmembrane region" description="Helical" evidence="5">
    <location>
        <begin position="77"/>
        <end position="97"/>
    </location>
</feature>
<evidence type="ECO:0000259" key="7">
    <source>
        <dbReference type="Pfam" id="PF12537"/>
    </source>
</evidence>
<dbReference type="PANTHER" id="PTHR15948:SF0">
    <property type="entry name" value="GOLGI PH REGULATOR A-RELATED"/>
    <property type="match status" value="1"/>
</dbReference>
<protein>
    <recommendedName>
        <fullName evidence="10">Abscisic acid G-protein coupled receptor-like domain-containing protein</fullName>
    </recommendedName>
</protein>
<dbReference type="STRING" id="1076872.G8ZV62"/>
<keyword evidence="3 5" id="KW-1133">Transmembrane helix</keyword>
<evidence type="ECO:0000256" key="1">
    <source>
        <dbReference type="ARBA" id="ARBA00004141"/>
    </source>
</evidence>
<sequence>MEDIFMVILLAGTAGLTYQWSFNILWFKLGPLFDIVAAPSKKDEVAPKLELNEDTFLYKLYSDYSFSSRKIMKAMRVLFSVAMATYIVTIEIILWQIKTADVQQRADAVTKWIWPLVSLLLSVFLILLQPWFIVMSLLNKFFEERFDIDKLVILSCGCIATLITSLRYTEWGPFYHTDSMLTKLSIIGITMMATLAGVASTSTLYSTFLTVKRCYFPTNSSQNFNLTGSLLWTADDKVADQIDIYKRNIQENVEIVSKIDQEPGGKQSVMRDQLMERIGWFQVEIGNLERIINQPAHVRKLRKAFSFVFLIYCLHKIKSTFTRTVPFVIAHLFNKAGEAPEWETDPLATTVAGILDFVFFRFTHQYELDSLAKQISLLLSTSLFVTSLSTVATTISYLVALLPNRFRVLAMYAMQGSKDFKKLPMHKESSIHSAFAKPPSIIKNLMVSELAGVYVVATILSIRSNLPFDVSEKVNELLGERFTVPSVVIDSWFEMVYAISCILTFVGIKFAERRFSSRSSWISTGIKDRDN</sequence>
<comment type="subcellular location">
    <subcellularLocation>
        <location evidence="1">Membrane</location>
        <topology evidence="1">Multi-pass membrane protein</topology>
    </subcellularLocation>
</comment>
<proteinExistence type="predicted"/>
<feature type="transmembrane region" description="Helical" evidence="5">
    <location>
        <begin position="377"/>
        <end position="402"/>
    </location>
</feature>
<dbReference type="EMBL" id="HE616746">
    <property type="protein sequence ID" value="CCE92506.1"/>
    <property type="molecule type" value="Genomic_DNA"/>
</dbReference>
<evidence type="ECO:0000256" key="3">
    <source>
        <dbReference type="ARBA" id="ARBA00022989"/>
    </source>
</evidence>
<name>G8ZV62_TORDE</name>
<feature type="transmembrane region" description="Helical" evidence="5">
    <location>
        <begin position="180"/>
        <end position="205"/>
    </location>
</feature>
<feature type="domain" description="Abscisic acid G-protein coupled receptor-like" evidence="6">
    <location>
        <begin position="295"/>
        <end position="513"/>
    </location>
</feature>
<keyword evidence="2 5" id="KW-0812">Transmembrane</keyword>
<dbReference type="GO" id="GO:0016020">
    <property type="term" value="C:membrane"/>
    <property type="evidence" value="ECO:0007669"/>
    <property type="project" value="UniProtKB-SubCell"/>
</dbReference>
<organism evidence="8 9">
    <name type="scientific">Torulaspora delbrueckii</name>
    <name type="common">Yeast</name>
    <name type="synonym">Candida colliculosa</name>
    <dbReference type="NCBI Taxonomy" id="4950"/>
    <lineage>
        <taxon>Eukaryota</taxon>
        <taxon>Fungi</taxon>
        <taxon>Dikarya</taxon>
        <taxon>Ascomycota</taxon>
        <taxon>Saccharomycotina</taxon>
        <taxon>Saccharomycetes</taxon>
        <taxon>Saccharomycetales</taxon>
        <taxon>Saccharomycetaceae</taxon>
        <taxon>Torulaspora</taxon>
    </lineage>
</organism>
<dbReference type="PANTHER" id="PTHR15948">
    <property type="entry name" value="G-PROTEIN COUPLED RECEPTOR 89-RELATED"/>
    <property type="match status" value="1"/>
</dbReference>
<dbReference type="Proteomes" id="UP000005627">
    <property type="component" value="Chromosome 5"/>
</dbReference>
<feature type="transmembrane region" description="Helical" evidence="5">
    <location>
        <begin position="6"/>
        <end position="27"/>
    </location>
</feature>
<feature type="transmembrane region" description="Helical" evidence="5">
    <location>
        <begin position="112"/>
        <end position="139"/>
    </location>
</feature>
<evidence type="ECO:0000256" key="5">
    <source>
        <dbReference type="SAM" id="Phobius"/>
    </source>
</evidence>
<evidence type="ECO:0008006" key="10">
    <source>
        <dbReference type="Google" id="ProtNLM"/>
    </source>
</evidence>
<gene>
    <name evidence="8" type="primary">TDEL0E02630</name>
    <name evidence="8" type="ORF">TDEL_0E02630</name>
</gene>
<evidence type="ECO:0000256" key="2">
    <source>
        <dbReference type="ARBA" id="ARBA00022692"/>
    </source>
</evidence>
<evidence type="ECO:0000256" key="4">
    <source>
        <dbReference type="ARBA" id="ARBA00023136"/>
    </source>
</evidence>
<evidence type="ECO:0000313" key="8">
    <source>
        <dbReference type="EMBL" id="CCE92506.1"/>
    </source>
</evidence>
<feature type="domain" description="Golgi pH regulator conserved" evidence="7">
    <location>
        <begin position="174"/>
        <end position="242"/>
    </location>
</feature>
<dbReference type="KEGG" id="tdl:TDEL_0E02630"/>
<reference evidence="8 9" key="1">
    <citation type="journal article" date="2011" name="Proc. Natl. Acad. Sci. U.S.A.">
        <title>Evolutionary erosion of yeast sex chromosomes by mating-type switching accidents.</title>
        <authorList>
            <person name="Gordon J.L."/>
            <person name="Armisen D."/>
            <person name="Proux-Wera E."/>
            <person name="Oheigeartaigh S.S."/>
            <person name="Byrne K.P."/>
            <person name="Wolfe K.H."/>
        </authorList>
    </citation>
    <scope>NUCLEOTIDE SEQUENCE [LARGE SCALE GENOMIC DNA]</scope>
    <source>
        <strain evidence="9">ATCC 10662 / CBS 1146 / NBRC 0425 / NCYC 2629 / NRRL Y-866</strain>
    </source>
</reference>
<accession>G8ZV62</accession>
<feature type="transmembrane region" description="Helical" evidence="5">
    <location>
        <begin position="151"/>
        <end position="168"/>
    </location>
</feature>
<dbReference type="InParanoid" id="G8ZV62"/>
<dbReference type="Pfam" id="PF12430">
    <property type="entry name" value="ABA_GPCR"/>
    <property type="match status" value="1"/>
</dbReference>
<dbReference type="HOGENOM" id="CLU_498921_0_0_1"/>
<dbReference type="InterPro" id="IPR022535">
    <property type="entry name" value="Golgi_pH-regulator_cons_dom"/>
</dbReference>
<dbReference type="eggNOG" id="KOG2417">
    <property type="taxonomic scope" value="Eukaryota"/>
</dbReference>
<dbReference type="RefSeq" id="XP_003681717.1">
    <property type="nucleotide sequence ID" value="XM_003681669.1"/>
</dbReference>
<evidence type="ECO:0000313" key="9">
    <source>
        <dbReference type="Proteomes" id="UP000005627"/>
    </source>
</evidence>
<dbReference type="InterPro" id="IPR025969">
    <property type="entry name" value="ABA_GPCR_dom"/>
</dbReference>
<dbReference type="InterPro" id="IPR015672">
    <property type="entry name" value="GPHR/GTG"/>
</dbReference>
<keyword evidence="4 5" id="KW-0472">Membrane</keyword>
<dbReference type="AlphaFoldDB" id="G8ZV62"/>
<dbReference type="Pfam" id="PF12537">
    <property type="entry name" value="GPHR_N"/>
    <property type="match status" value="1"/>
</dbReference>
<keyword evidence="9" id="KW-1185">Reference proteome</keyword>
<dbReference type="FunCoup" id="G8ZV62">
    <property type="interactions" value="183"/>
</dbReference>
<dbReference type="GeneID" id="11503907"/>